<sequence>MSFNASSSSQPTKSVNEGLDSSDNIFSYLLTLTPDELNLLYGHTWTCKAVFRFLPDIAKQYVMRMLLCGSINSQQIAMDIPKKLTNLSGYLDSNGAKKGREQDQEAILQEVRDAHENAFSQLLKYRIISKTSNSDFTLNRYFQDTFRNLVTSVPSAQAPTTSHSSSHKRKEQEPETSISEENMDELEPKKKKRKKHKTKEIGAEFLQEYSKRKWENVLLYLVGTAAESEQTFSGNVNELLKYSQLIKKSDTVRITNEGFQFLLQETKVQVWKLLKHYLETSGQRNQVKNEILNFIFELGFLDVGKEYSSKDLTSTQKSLLVDFNDLGIIYLHRDKKKKIKDKYFFPTPLAKSLTVSMSTSYDLISSFGSHNSINNGYIIVETNYRVYAYTNSPLQIALLSLFIFPEYRLPNMVVGLITRSTIREALKNGISAHQILQFLRLNAHPQMRLKKPVIPDTVSDQILLWEKERNRVIKTTSVVYDKFTNVSELNATVDYARRQGALLWHSEEKMMMVCKREFHGLMKEFISSQYSR</sequence>
<dbReference type="RefSeq" id="XP_002676350.1">
    <property type="nucleotide sequence ID" value="XM_002676304.1"/>
</dbReference>
<feature type="region of interest" description="Disordered" evidence="9">
    <location>
        <begin position="153"/>
        <end position="197"/>
    </location>
</feature>
<comment type="function">
    <text evidence="8">Component of the general transcription and DNA repair factor IIH (TFIIH) core complex which is involved in general and transcription-coupled nucleotide excision repair (NER) of damaged DNA.</text>
</comment>
<dbReference type="Gene3D" id="3.30.70.2610">
    <property type="match status" value="1"/>
</dbReference>
<keyword evidence="5 8" id="KW-0804">Transcription</keyword>
<protein>
    <recommendedName>
        <fullName evidence="8">General transcription factor IIH subunit 4</fullName>
    </recommendedName>
</protein>
<dbReference type="PANTHER" id="PTHR13152:SF0">
    <property type="entry name" value="GENERAL TRANSCRIPTION FACTOR IIH SUBUNIT 4"/>
    <property type="match status" value="1"/>
</dbReference>
<evidence type="ECO:0000313" key="11">
    <source>
        <dbReference type="EMBL" id="EFC43606.1"/>
    </source>
</evidence>
<evidence type="ECO:0000313" key="12">
    <source>
        <dbReference type="Proteomes" id="UP000006671"/>
    </source>
</evidence>
<evidence type="ECO:0000256" key="8">
    <source>
        <dbReference type="RuleBase" id="RU364024"/>
    </source>
</evidence>
<keyword evidence="4 8" id="KW-0805">Transcription regulation</keyword>
<comment type="subcellular location">
    <subcellularLocation>
        <location evidence="1 8">Nucleus</location>
    </subcellularLocation>
</comment>
<dbReference type="GO" id="GO:0003690">
    <property type="term" value="F:double-stranded DNA binding"/>
    <property type="evidence" value="ECO:0007669"/>
    <property type="project" value="TreeGrafter"/>
</dbReference>
<evidence type="ECO:0000256" key="7">
    <source>
        <dbReference type="ARBA" id="ARBA00023242"/>
    </source>
</evidence>
<evidence type="ECO:0000259" key="10">
    <source>
        <dbReference type="Pfam" id="PF18307"/>
    </source>
</evidence>
<dbReference type="InParanoid" id="D2VHK9"/>
<evidence type="ECO:0000256" key="6">
    <source>
        <dbReference type="ARBA" id="ARBA00023204"/>
    </source>
</evidence>
<dbReference type="GeneID" id="8863325"/>
<gene>
    <name evidence="11" type="ORF">NAEGRDRAFT_68362</name>
</gene>
<organism evidence="12">
    <name type="scientific">Naegleria gruberi</name>
    <name type="common">Amoeba</name>
    <dbReference type="NCBI Taxonomy" id="5762"/>
    <lineage>
        <taxon>Eukaryota</taxon>
        <taxon>Discoba</taxon>
        <taxon>Heterolobosea</taxon>
        <taxon>Tetramitia</taxon>
        <taxon>Eutetramitia</taxon>
        <taxon>Vahlkampfiidae</taxon>
        <taxon>Naegleria</taxon>
    </lineage>
</organism>
<dbReference type="AlphaFoldDB" id="D2VHK9"/>
<dbReference type="GO" id="GO:0006289">
    <property type="term" value="P:nucleotide-excision repair"/>
    <property type="evidence" value="ECO:0007669"/>
    <property type="project" value="InterPro"/>
</dbReference>
<accession>D2VHK9</accession>
<dbReference type="InterPro" id="IPR004598">
    <property type="entry name" value="TFIIH_p52/Tfb2"/>
</dbReference>
<evidence type="ECO:0000256" key="1">
    <source>
        <dbReference type="ARBA" id="ARBA00004123"/>
    </source>
</evidence>
<keyword evidence="6 8" id="KW-0234">DNA repair</keyword>
<evidence type="ECO:0000256" key="9">
    <source>
        <dbReference type="SAM" id="MobiDB-lite"/>
    </source>
</evidence>
<dbReference type="PANTHER" id="PTHR13152">
    <property type="entry name" value="TFIIH, POLYPEPTIDE 4"/>
    <property type="match status" value="1"/>
</dbReference>
<dbReference type="STRING" id="5762.D2VHK9"/>
<dbReference type="FunCoup" id="D2VHK9">
    <property type="interactions" value="209"/>
</dbReference>
<evidence type="ECO:0000256" key="4">
    <source>
        <dbReference type="ARBA" id="ARBA00023015"/>
    </source>
</evidence>
<reference evidence="11 12" key="1">
    <citation type="journal article" date="2010" name="Cell">
        <title>The genome of Naegleria gruberi illuminates early eukaryotic versatility.</title>
        <authorList>
            <person name="Fritz-Laylin L.K."/>
            <person name="Prochnik S.E."/>
            <person name="Ginger M.L."/>
            <person name="Dacks J.B."/>
            <person name="Carpenter M.L."/>
            <person name="Field M.C."/>
            <person name="Kuo A."/>
            <person name="Paredez A."/>
            <person name="Chapman J."/>
            <person name="Pham J."/>
            <person name="Shu S."/>
            <person name="Neupane R."/>
            <person name="Cipriano M."/>
            <person name="Mancuso J."/>
            <person name="Tu H."/>
            <person name="Salamov A."/>
            <person name="Lindquist E."/>
            <person name="Shapiro H."/>
            <person name="Lucas S."/>
            <person name="Grigoriev I.V."/>
            <person name="Cande W.Z."/>
            <person name="Fulton C."/>
            <person name="Rokhsar D.S."/>
            <person name="Dawson S.C."/>
        </authorList>
    </citation>
    <scope>NUCLEOTIDE SEQUENCE [LARGE SCALE GENOMIC DNA]</scope>
    <source>
        <strain evidence="11 12">NEG-M</strain>
    </source>
</reference>
<dbReference type="NCBIfam" id="TIGR00625">
    <property type="entry name" value="tfb2"/>
    <property type="match status" value="1"/>
</dbReference>
<evidence type="ECO:0000256" key="5">
    <source>
        <dbReference type="ARBA" id="ARBA00023163"/>
    </source>
</evidence>
<keyword evidence="12" id="KW-1185">Reference proteome</keyword>
<comment type="similarity">
    <text evidence="2 8">Belongs to the TFB2 family.</text>
</comment>
<feature type="compositionally biased region" description="Polar residues" evidence="9">
    <location>
        <begin position="153"/>
        <end position="164"/>
    </location>
</feature>
<evidence type="ECO:0000256" key="3">
    <source>
        <dbReference type="ARBA" id="ARBA00022763"/>
    </source>
</evidence>
<keyword evidence="3 8" id="KW-0227">DNA damage</keyword>
<feature type="domain" description="Transcription factor Tfb2 C-terminal" evidence="10">
    <location>
        <begin position="460"/>
        <end position="526"/>
    </location>
</feature>
<dbReference type="Pfam" id="PF18307">
    <property type="entry name" value="Tfb2_C"/>
    <property type="match status" value="1"/>
</dbReference>
<dbReference type="GO" id="GO:0000439">
    <property type="term" value="C:transcription factor TFIIH core complex"/>
    <property type="evidence" value="ECO:0007669"/>
    <property type="project" value="InterPro"/>
</dbReference>
<dbReference type="eggNOG" id="KOG3471">
    <property type="taxonomic scope" value="Eukaryota"/>
</dbReference>
<dbReference type="Proteomes" id="UP000006671">
    <property type="component" value="Unassembled WGS sequence"/>
</dbReference>
<dbReference type="Pfam" id="PF03849">
    <property type="entry name" value="Tfb2"/>
    <property type="match status" value="1"/>
</dbReference>
<dbReference type="GO" id="GO:0001671">
    <property type="term" value="F:ATPase activator activity"/>
    <property type="evidence" value="ECO:0007669"/>
    <property type="project" value="InterPro"/>
</dbReference>
<dbReference type="EMBL" id="GG738872">
    <property type="protein sequence ID" value="EFC43606.1"/>
    <property type="molecule type" value="Genomic_DNA"/>
</dbReference>
<dbReference type="OrthoDB" id="364513at2759"/>
<dbReference type="GO" id="GO:0005675">
    <property type="term" value="C:transcription factor TFIIH holo complex"/>
    <property type="evidence" value="ECO:0007669"/>
    <property type="project" value="TreeGrafter"/>
</dbReference>
<dbReference type="KEGG" id="ngr:NAEGRDRAFT_68362"/>
<dbReference type="InterPro" id="IPR040662">
    <property type="entry name" value="Tfb2_C"/>
</dbReference>
<proteinExistence type="inferred from homology"/>
<name>D2VHK9_NAEGR</name>
<evidence type="ECO:0000256" key="2">
    <source>
        <dbReference type="ARBA" id="ARBA00007132"/>
    </source>
</evidence>
<dbReference type="VEuPathDB" id="AmoebaDB:NAEGRDRAFT_68362"/>
<keyword evidence="7 8" id="KW-0539">Nucleus</keyword>